<feature type="region of interest" description="Disordered" evidence="6">
    <location>
        <begin position="373"/>
        <end position="465"/>
    </location>
</feature>
<dbReference type="SUPFAM" id="SSF56281">
    <property type="entry name" value="Metallo-hydrolase/oxidoreductase"/>
    <property type="match status" value="1"/>
</dbReference>
<keyword evidence="4" id="KW-0234">DNA repair</keyword>
<dbReference type="SMART" id="SM00849">
    <property type="entry name" value="Lactamase_B"/>
    <property type="match status" value="1"/>
</dbReference>
<feature type="compositionally biased region" description="Basic residues" evidence="6">
    <location>
        <begin position="530"/>
        <end position="542"/>
    </location>
</feature>
<protein>
    <recommendedName>
        <fullName evidence="7">Metallo-beta-lactamase domain-containing protein</fullName>
    </recommendedName>
</protein>
<feature type="compositionally biased region" description="Basic and acidic residues" evidence="6">
    <location>
        <begin position="512"/>
        <end position="529"/>
    </location>
</feature>
<feature type="compositionally biased region" description="Basic and acidic residues" evidence="6">
    <location>
        <begin position="430"/>
        <end position="441"/>
    </location>
</feature>
<evidence type="ECO:0000256" key="3">
    <source>
        <dbReference type="ARBA" id="ARBA00022763"/>
    </source>
</evidence>
<dbReference type="InterPro" id="IPR036866">
    <property type="entry name" value="RibonucZ/Hydroxyglut_hydro"/>
</dbReference>
<name>A0AAV8V1G9_9RHOD</name>
<dbReference type="Proteomes" id="UP001157974">
    <property type="component" value="Unassembled WGS sequence"/>
</dbReference>
<dbReference type="EMBL" id="JAMWBK010000001">
    <property type="protein sequence ID" value="KAJ8908700.1"/>
    <property type="molecule type" value="Genomic_DNA"/>
</dbReference>
<dbReference type="PANTHER" id="PTHR23240">
    <property type="entry name" value="DNA CROSS-LINK REPAIR PROTEIN PSO2/SNM1-RELATED"/>
    <property type="match status" value="1"/>
</dbReference>
<feature type="compositionally biased region" description="Basic and acidic residues" evidence="6">
    <location>
        <begin position="403"/>
        <end position="416"/>
    </location>
</feature>
<dbReference type="GO" id="GO:0006303">
    <property type="term" value="P:double-strand break repair via nonhomologous end joining"/>
    <property type="evidence" value="ECO:0007669"/>
    <property type="project" value="TreeGrafter"/>
</dbReference>
<sequence>MVKERNRVPGTKILVDWFRPPIRSWVEALFLTHFHADHYGGLTHRWKGKPIYASEITARLLIGHMGVGEQYVVALPMSTRTAIKEEVGLNVTLLDANHCPGSVQFLFETVDGKRYLHTGDMRYHPKMKLFEQLGSDNQFDAVYLDTTYCNKKYVFPAQDQAIETLVSLAEGEVAGGEPVLFLISTYLIGKERVLEALSRRLGCKIGITDTKASILSLLELDYYERVFTTNVSETFVHVTPWEAFIQSVPWGFKPNYEKMEAIMKTENLRRRDMYRKDSYFKRVVGFVPTGWSWNVKGTVSVQEKGCFKIYGVPYSEHSSYSELLEWVGFLRPKRVVPTVGEDTVAKNTALLSSFKGLIDERAAMVEFFGKFGSPSGGKRKESEIASQKRNRPELKNDVSGSRDYSDRACDTIESGRTDFLGTMSSPRSRKQTESESGEQKRTSRNVNDELYGDPELSKTTPGESLETDAVEVFGIFMSDGSVRRTDSQRAGQNPGCIDEVSGVLPKSVDASPQRKPELSLKPSGDEGNVHKHKFVGRSRKRGKLEQQLLTSFFK</sequence>
<comment type="caution">
    <text evidence="8">The sequence shown here is derived from an EMBL/GenBank/DDBJ whole genome shotgun (WGS) entry which is preliminary data.</text>
</comment>
<keyword evidence="3" id="KW-0227">DNA damage</keyword>
<dbReference type="CDD" id="cd16273">
    <property type="entry name" value="SNM1A-1C-like_MBL-fold"/>
    <property type="match status" value="1"/>
</dbReference>
<keyword evidence="9" id="KW-1185">Reference proteome</keyword>
<evidence type="ECO:0000313" key="8">
    <source>
        <dbReference type="EMBL" id="KAJ8908700.1"/>
    </source>
</evidence>
<accession>A0AAV8V1G9</accession>
<feature type="domain" description="Metallo-beta-lactamase" evidence="7">
    <location>
        <begin position="7"/>
        <end position="177"/>
    </location>
</feature>
<evidence type="ECO:0000256" key="1">
    <source>
        <dbReference type="ARBA" id="ARBA00004123"/>
    </source>
</evidence>
<reference evidence="8 9" key="1">
    <citation type="journal article" date="2023" name="Nat. Commun.">
        <title>Origin of minicircular mitochondrial genomes in red algae.</title>
        <authorList>
            <person name="Lee Y."/>
            <person name="Cho C.H."/>
            <person name="Lee Y.M."/>
            <person name="Park S.I."/>
            <person name="Yang J.H."/>
            <person name="West J.A."/>
            <person name="Bhattacharya D."/>
            <person name="Yoon H.S."/>
        </authorList>
    </citation>
    <scope>NUCLEOTIDE SEQUENCE [LARGE SCALE GENOMIC DNA]</scope>
    <source>
        <strain evidence="8 9">CCMP1338</strain>
        <tissue evidence="8">Whole cell</tissue>
    </source>
</reference>
<dbReference type="GO" id="GO:0036297">
    <property type="term" value="P:interstrand cross-link repair"/>
    <property type="evidence" value="ECO:0007669"/>
    <property type="project" value="TreeGrafter"/>
</dbReference>
<gene>
    <name evidence="8" type="ORF">NDN08_005405</name>
</gene>
<dbReference type="PANTHER" id="PTHR23240:SF35">
    <property type="entry name" value="DNA REPAIR METALLO-BETA-LACTAMASE FAMILY PROTEIN-RELATED"/>
    <property type="match status" value="1"/>
</dbReference>
<dbReference type="Gene3D" id="3.40.50.12650">
    <property type="match status" value="1"/>
</dbReference>
<evidence type="ECO:0000256" key="5">
    <source>
        <dbReference type="ARBA" id="ARBA00023242"/>
    </source>
</evidence>
<dbReference type="Pfam" id="PF07522">
    <property type="entry name" value="DRMBL"/>
    <property type="match status" value="1"/>
</dbReference>
<evidence type="ECO:0000256" key="2">
    <source>
        <dbReference type="ARBA" id="ARBA00010304"/>
    </source>
</evidence>
<comment type="subcellular location">
    <subcellularLocation>
        <location evidence="1">Nucleus</location>
    </subcellularLocation>
</comment>
<keyword evidence="5" id="KW-0539">Nucleus</keyword>
<evidence type="ECO:0000256" key="6">
    <source>
        <dbReference type="SAM" id="MobiDB-lite"/>
    </source>
</evidence>
<evidence type="ECO:0000259" key="7">
    <source>
        <dbReference type="SMART" id="SM00849"/>
    </source>
</evidence>
<dbReference type="GO" id="GO:0005634">
    <property type="term" value="C:nucleus"/>
    <property type="evidence" value="ECO:0007669"/>
    <property type="project" value="UniProtKB-SubCell"/>
</dbReference>
<dbReference type="Gene3D" id="3.60.15.10">
    <property type="entry name" value="Ribonuclease Z/Hydroxyacylglutathione hydrolase-like"/>
    <property type="match status" value="1"/>
</dbReference>
<dbReference type="GO" id="GO:0003684">
    <property type="term" value="F:damaged DNA binding"/>
    <property type="evidence" value="ECO:0007669"/>
    <property type="project" value="TreeGrafter"/>
</dbReference>
<comment type="similarity">
    <text evidence="2">Belongs to the DNA repair metallo-beta-lactamase (DRMBL) family.</text>
</comment>
<dbReference type="InterPro" id="IPR001279">
    <property type="entry name" value="Metallo-B-lactamas"/>
</dbReference>
<dbReference type="Pfam" id="PF12706">
    <property type="entry name" value="Lactamase_B_2"/>
    <property type="match status" value="1"/>
</dbReference>
<dbReference type="GO" id="GO:0035312">
    <property type="term" value="F:5'-3' DNA exonuclease activity"/>
    <property type="evidence" value="ECO:0007669"/>
    <property type="project" value="TreeGrafter"/>
</dbReference>
<proteinExistence type="inferred from homology"/>
<feature type="region of interest" description="Disordered" evidence="6">
    <location>
        <begin position="483"/>
        <end position="542"/>
    </location>
</feature>
<organism evidence="8 9">
    <name type="scientific">Rhodosorus marinus</name>
    <dbReference type="NCBI Taxonomy" id="101924"/>
    <lineage>
        <taxon>Eukaryota</taxon>
        <taxon>Rhodophyta</taxon>
        <taxon>Stylonematophyceae</taxon>
        <taxon>Stylonematales</taxon>
        <taxon>Stylonemataceae</taxon>
        <taxon>Rhodosorus</taxon>
    </lineage>
</organism>
<dbReference type="AlphaFoldDB" id="A0AAV8V1G9"/>
<dbReference type="InterPro" id="IPR011084">
    <property type="entry name" value="DRMBL"/>
</dbReference>
<evidence type="ECO:0000256" key="4">
    <source>
        <dbReference type="ARBA" id="ARBA00023204"/>
    </source>
</evidence>
<evidence type="ECO:0000313" key="9">
    <source>
        <dbReference type="Proteomes" id="UP001157974"/>
    </source>
</evidence>